<gene>
    <name evidence="2" type="primary">LOC107266863</name>
</gene>
<accession>A0AAJ7FID2</accession>
<proteinExistence type="predicted"/>
<evidence type="ECO:0000313" key="1">
    <source>
        <dbReference type="Proteomes" id="UP000694920"/>
    </source>
</evidence>
<dbReference type="AlphaFoldDB" id="A0AAJ7FID2"/>
<dbReference type="KEGG" id="ccin:107266863"/>
<dbReference type="GeneID" id="107266863"/>
<sequence>MAATDSDFINLARIFDHYLMILENPHVGKQVTIDNIAQMFKCCSIVETAIAMVRETGKETLLENHLQERWRLQQRSRIYKLSDIEFALDKMLEVCLKDLSIPIKAVDKIVGMYVDHCGSERLKNFLSKTMSISMCSNAILQSLEELGVSASTLENEALIASWEEEVENGRQEQVTTCIVNMLEDGHISRIIEFLSEFHMNKKLDQLMETCISSKIINNDTTVFLAFIELNTTSLLNLLNNRDKLHISFIDALFYFARNMKYVGNKWISEQEVTYEHILKLMKVFLSDSRKVYDLIKGRLQLAKHQPDCSIWNDIEKDCLQQ</sequence>
<evidence type="ECO:0000313" key="2">
    <source>
        <dbReference type="RefSeq" id="XP_015593305.1"/>
    </source>
</evidence>
<dbReference type="Proteomes" id="UP000694920">
    <property type="component" value="Unplaced"/>
</dbReference>
<reference evidence="2" key="1">
    <citation type="submission" date="2025-08" db="UniProtKB">
        <authorList>
            <consortium name="RefSeq"/>
        </authorList>
    </citation>
    <scope>IDENTIFICATION</scope>
</reference>
<protein>
    <submittedName>
        <fullName evidence="2">Uncharacterized protein LOC107266863 isoform X1</fullName>
    </submittedName>
</protein>
<organism evidence="1 2">
    <name type="scientific">Cephus cinctus</name>
    <name type="common">Wheat stem sawfly</name>
    <dbReference type="NCBI Taxonomy" id="211228"/>
    <lineage>
        <taxon>Eukaryota</taxon>
        <taxon>Metazoa</taxon>
        <taxon>Ecdysozoa</taxon>
        <taxon>Arthropoda</taxon>
        <taxon>Hexapoda</taxon>
        <taxon>Insecta</taxon>
        <taxon>Pterygota</taxon>
        <taxon>Neoptera</taxon>
        <taxon>Endopterygota</taxon>
        <taxon>Hymenoptera</taxon>
        <taxon>Cephoidea</taxon>
        <taxon>Cephidae</taxon>
        <taxon>Cephus</taxon>
    </lineage>
</organism>
<name>A0AAJ7FID2_CEPCN</name>
<keyword evidence="1" id="KW-1185">Reference proteome</keyword>
<dbReference type="RefSeq" id="XP_015593305.1">
    <property type="nucleotide sequence ID" value="XM_015737819.2"/>
</dbReference>
<dbReference type="CTD" id="51569"/>